<comment type="caution">
    <text evidence="11">The sequence shown here is derived from an EMBL/GenBank/DDBJ whole genome shotgun (WGS) entry which is preliminary data.</text>
</comment>
<evidence type="ECO:0000256" key="7">
    <source>
        <dbReference type="ARBA" id="ARBA00023136"/>
    </source>
</evidence>
<evidence type="ECO:0000256" key="4">
    <source>
        <dbReference type="ARBA" id="ARBA00022519"/>
    </source>
</evidence>
<feature type="compositionally biased region" description="Pro residues" evidence="8">
    <location>
        <begin position="39"/>
        <end position="60"/>
    </location>
</feature>
<evidence type="ECO:0000256" key="6">
    <source>
        <dbReference type="ARBA" id="ARBA00022989"/>
    </source>
</evidence>
<feature type="chain" id="PRO_5044271520" description="Tyrosine-specific transport protein" evidence="10">
    <location>
        <begin position="27"/>
        <end position="480"/>
    </location>
</feature>
<feature type="region of interest" description="Disordered" evidence="8">
    <location>
        <begin position="36"/>
        <end position="60"/>
    </location>
</feature>
<dbReference type="Pfam" id="PF03222">
    <property type="entry name" value="Trp_Tyr_perm"/>
    <property type="match status" value="1"/>
</dbReference>
<feature type="transmembrane region" description="Helical" evidence="9">
    <location>
        <begin position="276"/>
        <end position="296"/>
    </location>
</feature>
<keyword evidence="12" id="KW-1185">Reference proteome</keyword>
<feature type="transmembrane region" description="Helical" evidence="9">
    <location>
        <begin position="143"/>
        <end position="163"/>
    </location>
</feature>
<evidence type="ECO:0000256" key="2">
    <source>
        <dbReference type="ARBA" id="ARBA00022448"/>
    </source>
</evidence>
<keyword evidence="7 9" id="KW-0472">Membrane</keyword>
<feature type="transmembrane region" description="Helical" evidence="9">
    <location>
        <begin position="241"/>
        <end position="264"/>
    </location>
</feature>
<evidence type="ECO:0000256" key="10">
    <source>
        <dbReference type="SAM" id="SignalP"/>
    </source>
</evidence>
<accession>A0AB34JHK5</accession>
<dbReference type="PANTHER" id="PTHR32195">
    <property type="entry name" value="OS07G0662800 PROTEIN"/>
    <property type="match status" value="1"/>
</dbReference>
<keyword evidence="4" id="KW-0997">Cell inner membrane</keyword>
<feature type="transmembrane region" description="Helical" evidence="9">
    <location>
        <begin position="331"/>
        <end position="351"/>
    </location>
</feature>
<comment type="subcellular location">
    <subcellularLocation>
        <location evidence="1">Cell inner membrane</location>
        <topology evidence="1">Multi-pass membrane protein</topology>
    </subcellularLocation>
</comment>
<evidence type="ECO:0000256" key="9">
    <source>
        <dbReference type="SAM" id="Phobius"/>
    </source>
</evidence>
<feature type="transmembrane region" description="Helical" evidence="9">
    <location>
        <begin position="209"/>
        <end position="229"/>
    </location>
</feature>
<dbReference type="GO" id="GO:0003333">
    <property type="term" value="P:amino acid transmembrane transport"/>
    <property type="evidence" value="ECO:0007669"/>
    <property type="project" value="InterPro"/>
</dbReference>
<evidence type="ECO:0000256" key="1">
    <source>
        <dbReference type="ARBA" id="ARBA00004429"/>
    </source>
</evidence>
<organism evidence="11 12">
    <name type="scientific">Prymnesium parvum</name>
    <name type="common">Toxic golden alga</name>
    <dbReference type="NCBI Taxonomy" id="97485"/>
    <lineage>
        <taxon>Eukaryota</taxon>
        <taxon>Haptista</taxon>
        <taxon>Haptophyta</taxon>
        <taxon>Prymnesiophyceae</taxon>
        <taxon>Prymnesiales</taxon>
        <taxon>Prymnesiaceae</taxon>
        <taxon>Prymnesium</taxon>
    </lineage>
</organism>
<evidence type="ECO:0000256" key="5">
    <source>
        <dbReference type="ARBA" id="ARBA00022692"/>
    </source>
</evidence>
<evidence type="ECO:0000256" key="3">
    <source>
        <dbReference type="ARBA" id="ARBA00022475"/>
    </source>
</evidence>
<dbReference type="PANTHER" id="PTHR32195:SF26">
    <property type="entry name" value="TRYPTOPHAN OR TYROSINE TRANSPORTER PROTEIN"/>
    <property type="match status" value="1"/>
</dbReference>
<dbReference type="GO" id="GO:0005886">
    <property type="term" value="C:plasma membrane"/>
    <property type="evidence" value="ECO:0007669"/>
    <property type="project" value="UniProtKB-SubCell"/>
</dbReference>
<keyword evidence="2" id="KW-0813">Transport</keyword>
<feature type="signal peptide" evidence="10">
    <location>
        <begin position="1"/>
        <end position="26"/>
    </location>
</feature>
<keyword evidence="10" id="KW-0732">Signal</keyword>
<reference evidence="11 12" key="1">
    <citation type="journal article" date="2024" name="Science">
        <title>Giant polyketide synthase enzymes in the biosynthesis of giant marine polyether toxins.</title>
        <authorList>
            <person name="Fallon T.R."/>
            <person name="Shende V.V."/>
            <person name="Wierzbicki I.H."/>
            <person name="Pendleton A.L."/>
            <person name="Watervoot N.F."/>
            <person name="Auber R.P."/>
            <person name="Gonzalez D.J."/>
            <person name="Wisecaver J.H."/>
            <person name="Moore B.S."/>
        </authorList>
    </citation>
    <scope>NUCLEOTIDE SEQUENCE [LARGE SCALE GENOMIC DNA]</scope>
    <source>
        <strain evidence="11 12">12B1</strain>
    </source>
</reference>
<name>A0AB34JHK5_PRYPA</name>
<dbReference type="InterPro" id="IPR018227">
    <property type="entry name" value="Amino_acid_transport_2"/>
</dbReference>
<keyword evidence="6 9" id="KW-1133">Transmembrane helix</keyword>
<feature type="transmembrane region" description="Helical" evidence="9">
    <location>
        <begin position="101"/>
        <end position="123"/>
    </location>
</feature>
<proteinExistence type="predicted"/>
<evidence type="ECO:0000256" key="8">
    <source>
        <dbReference type="SAM" id="MobiDB-lite"/>
    </source>
</evidence>
<gene>
    <name evidence="11" type="ORF">AB1Y20_022030</name>
</gene>
<dbReference type="Gene3D" id="1.20.1740.10">
    <property type="entry name" value="Amino acid/polyamine transporter I"/>
    <property type="match status" value="1"/>
</dbReference>
<evidence type="ECO:0000313" key="12">
    <source>
        <dbReference type="Proteomes" id="UP001515480"/>
    </source>
</evidence>
<dbReference type="AlphaFoldDB" id="A0AB34JHK5"/>
<protein>
    <recommendedName>
        <fullName evidence="13">Tyrosine-specific transport protein</fullName>
    </recommendedName>
</protein>
<dbReference type="EMBL" id="JBGBPQ010000008">
    <property type="protein sequence ID" value="KAL1520448.1"/>
    <property type="molecule type" value="Genomic_DNA"/>
</dbReference>
<keyword evidence="3" id="KW-1003">Cell membrane</keyword>
<sequence>MLHSGQRSRPPMLGAALLLLLHATAARLATPPRAVPLLPRIPPPRAQLEPPPRAAPPPPTGDLLGATALVAGTTIGAGIIALPAKTIGAGFAPSAAALVLAWAYMAASALLIAEVNVNTLCALDKKAVSIDSMAEETLGPAGAKLSGLAYVFIHYALLVAYMLQGGSLLFELAPIAPLPAALAAPAFAALAGGFLLFSPQRVVERVNALLVGGVLLSFVALLATGVPQVDLQLLAHADAPQVVPAVPVIVLALVFHNVVPTVSAQLGCDLPRIRQAILVGSAIPTLMFIAWSAVILGSVPPDAALSAAAAGEQFDPLVALRSAGDTLGQEVAIFSLLAVVTSFIGFVYGLVDFWSDALGWDEREDLPEGAAPAERPLREKAALYGLTLLPPLAVAEWDPSLFFAALDNAGTYGILILFGIIPAAMAWQQRYSTGPGTVELVAPEALPGGRASLALMALAAASVIGVETFERLQSFVPLLA</sequence>
<dbReference type="Proteomes" id="UP001515480">
    <property type="component" value="Unassembled WGS sequence"/>
</dbReference>
<keyword evidence="5 9" id="KW-0812">Transmembrane</keyword>
<evidence type="ECO:0000313" key="11">
    <source>
        <dbReference type="EMBL" id="KAL1520448.1"/>
    </source>
</evidence>
<feature type="transmembrane region" description="Helical" evidence="9">
    <location>
        <begin position="175"/>
        <end position="197"/>
    </location>
</feature>
<evidence type="ECO:0008006" key="13">
    <source>
        <dbReference type="Google" id="ProtNLM"/>
    </source>
</evidence>